<protein>
    <submittedName>
        <fullName evidence="1">Uncharacterized protein</fullName>
    </submittedName>
</protein>
<dbReference type="Proteomes" id="UP000178999">
    <property type="component" value="Unassembled WGS sequence"/>
</dbReference>
<proteinExistence type="predicted"/>
<name>A0A1F8CUN1_9BACT</name>
<dbReference type="AlphaFoldDB" id="A0A1F8CUN1"/>
<evidence type="ECO:0000313" key="1">
    <source>
        <dbReference type="EMBL" id="OGM80027.1"/>
    </source>
</evidence>
<comment type="caution">
    <text evidence="1">The sequence shown here is derived from an EMBL/GenBank/DDBJ whole genome shotgun (WGS) entry which is preliminary data.</text>
</comment>
<accession>A0A1F8CUN1</accession>
<gene>
    <name evidence="1" type="ORF">A2382_05065</name>
</gene>
<organism evidence="1 2">
    <name type="scientific">Candidatus Woesebacteria bacterium RIFOXYB1_FULL_38_16</name>
    <dbReference type="NCBI Taxonomy" id="1802538"/>
    <lineage>
        <taxon>Bacteria</taxon>
        <taxon>Candidatus Woeseibacteriota</taxon>
    </lineage>
</organism>
<sequence>MSSHVHLKAIDQPSELVPNTKYIYLYKGFKEGDYPAEDSWTSVTFLNEQGSYFYFSFDLEPSHVIKLTPKQVQAFIRQVHL</sequence>
<evidence type="ECO:0000313" key="2">
    <source>
        <dbReference type="Proteomes" id="UP000178999"/>
    </source>
</evidence>
<dbReference type="EMBL" id="MGHY01000005">
    <property type="protein sequence ID" value="OGM80027.1"/>
    <property type="molecule type" value="Genomic_DNA"/>
</dbReference>
<reference evidence="1 2" key="1">
    <citation type="journal article" date="2016" name="Nat. Commun.">
        <title>Thousands of microbial genomes shed light on interconnected biogeochemical processes in an aquifer system.</title>
        <authorList>
            <person name="Anantharaman K."/>
            <person name="Brown C.T."/>
            <person name="Hug L.A."/>
            <person name="Sharon I."/>
            <person name="Castelle C.J."/>
            <person name="Probst A.J."/>
            <person name="Thomas B.C."/>
            <person name="Singh A."/>
            <person name="Wilkins M.J."/>
            <person name="Karaoz U."/>
            <person name="Brodie E.L."/>
            <person name="Williams K.H."/>
            <person name="Hubbard S.S."/>
            <person name="Banfield J.F."/>
        </authorList>
    </citation>
    <scope>NUCLEOTIDE SEQUENCE [LARGE SCALE GENOMIC DNA]</scope>
</reference>
<dbReference type="STRING" id="1802538.A2382_05065"/>